<dbReference type="PROSITE" id="PS51192">
    <property type="entry name" value="HELICASE_ATP_BIND_1"/>
    <property type="match status" value="1"/>
</dbReference>
<keyword evidence="2" id="KW-0378">Hydrolase</keyword>
<dbReference type="RefSeq" id="WP_179824092.1">
    <property type="nucleotide sequence ID" value="NZ_JACCFS010000001.1"/>
</dbReference>
<evidence type="ECO:0000313" key="2">
    <source>
        <dbReference type="EMBL" id="NYJ35110.1"/>
    </source>
</evidence>
<dbReference type="GO" id="GO:0005524">
    <property type="term" value="F:ATP binding"/>
    <property type="evidence" value="ECO:0007669"/>
    <property type="project" value="InterPro"/>
</dbReference>
<dbReference type="PANTHER" id="PTHR47396:SF1">
    <property type="entry name" value="ATP-DEPENDENT HELICASE IRC3-RELATED"/>
    <property type="match status" value="1"/>
</dbReference>
<evidence type="ECO:0000313" key="3">
    <source>
        <dbReference type="Proteomes" id="UP000572051"/>
    </source>
</evidence>
<keyword evidence="2" id="KW-0547">Nucleotide-binding</keyword>
<proteinExistence type="predicted"/>
<sequence>MPETPHGEATVPAGTDAPESSVFAAASWPGEFRSYQNDALSEVDSRWADGYRRTWVVLPPGAGKTLVGLEAARRLGRRTVVFAPNIAIQGQWTTHWEAYDRPDGGTAGTERGLADDVNVLTYQSLAVFDPEAETDGSGSVRDRLHANGQALVAALHDAGPLTVILDECHHLLQVWGRLLAEILDELPDAHVIGLTGTPAASLTRTEKKLVERLFGEPITGASVPALVRDGYLAPFAELAYVTTPNALEREYLAEQGLRFTEMCTELLTPGFAETDFLPWIDVRFVHRFTAGRDRADWNRLASERPDEADAVLRLHHAGLCALPKGARLAERHRHAPDTDDWAALIRDYERHCLDPDTERNKAARQSIRAALPTVGYQLTRRGIRATTSPVDRVLARSAAKSQATVEIVDTESDALGDRLRALVLCDQERARTPRALRSVLAEDAGSAWLQLALLVEDPRTAFLNPVMITGSTVATSPWTSDALIGFVLAEHPDLDLTVREVDGLHVIEGTWPPRTRVGLVTRFLDWAGCRVLVGTRALLGEGWDARGINVVVDLTTSTTATAVVQGRGRALRLDPSWPEKTAHTWTVVCVSHDHPKGDADWKRFVRKHEGYLALGTDGAVVSGVAHVDARLSPYEPPPEGETDAVNARMLIRARAREETREQWRLGEPYEDTLTAALRVWGRSAPSGHGGASALGGASAHGGLSVLGGAPADGGASARSGTSVLRSPPAVLPAAAGVARARAHKEPERALRPKHAAAVVRSLSVVAGFVLGASLGPLQLAVVTALACVAASELVAAAVERRAKVREARHLIEQAREPVGLDRYAYAVADALLIAGHSGVGAQGVRIHVDTAGVHQCTLVGTGPEAAEKFAVALEEVLNPTVGNERVVTTGYDRRFLATRYEFPAPGSAREENERARAQARGRPLPNRRVHHAVPYVFERRRLGPRDFERAWNRWVGPEPLLDLHTIEAGDAHAEYQESVAEVTTGFGLIWS</sequence>
<accession>A0A7Z0EPU2</accession>
<feature type="domain" description="Helicase ATP-binding" evidence="1">
    <location>
        <begin position="45"/>
        <end position="216"/>
    </location>
</feature>
<dbReference type="GO" id="GO:0004386">
    <property type="term" value="F:helicase activity"/>
    <property type="evidence" value="ECO:0007669"/>
    <property type="project" value="UniProtKB-KW"/>
</dbReference>
<name>A0A7Z0EPU2_9ACTN</name>
<dbReference type="CDD" id="cd18785">
    <property type="entry name" value="SF2_C"/>
    <property type="match status" value="1"/>
</dbReference>
<keyword evidence="2" id="KW-0067">ATP-binding</keyword>
<dbReference type="Pfam" id="PF04851">
    <property type="entry name" value="ResIII"/>
    <property type="match status" value="1"/>
</dbReference>
<dbReference type="Proteomes" id="UP000572051">
    <property type="component" value="Unassembled WGS sequence"/>
</dbReference>
<dbReference type="SUPFAM" id="SSF52540">
    <property type="entry name" value="P-loop containing nucleoside triphosphate hydrolases"/>
    <property type="match status" value="2"/>
</dbReference>
<gene>
    <name evidence="2" type="ORF">HNR10_002991</name>
</gene>
<dbReference type="InterPro" id="IPR014001">
    <property type="entry name" value="Helicase_ATP-bd"/>
</dbReference>
<organism evidence="2 3">
    <name type="scientific">Nocardiopsis aegyptia</name>
    <dbReference type="NCBI Taxonomy" id="220378"/>
    <lineage>
        <taxon>Bacteria</taxon>
        <taxon>Bacillati</taxon>
        <taxon>Actinomycetota</taxon>
        <taxon>Actinomycetes</taxon>
        <taxon>Streptosporangiales</taxon>
        <taxon>Nocardiopsidaceae</taxon>
        <taxon>Nocardiopsis</taxon>
    </lineage>
</organism>
<dbReference type="GO" id="GO:0003677">
    <property type="term" value="F:DNA binding"/>
    <property type="evidence" value="ECO:0007669"/>
    <property type="project" value="InterPro"/>
</dbReference>
<comment type="caution">
    <text evidence="2">The sequence shown here is derived from an EMBL/GenBank/DDBJ whole genome shotgun (WGS) entry which is preliminary data.</text>
</comment>
<keyword evidence="2" id="KW-0347">Helicase</keyword>
<reference evidence="2 3" key="1">
    <citation type="submission" date="2020-07" db="EMBL/GenBank/DDBJ databases">
        <title>Sequencing the genomes of 1000 actinobacteria strains.</title>
        <authorList>
            <person name="Klenk H.-P."/>
        </authorList>
    </citation>
    <scope>NUCLEOTIDE SEQUENCE [LARGE SCALE GENOMIC DNA]</scope>
    <source>
        <strain evidence="2 3">DSM 44442</strain>
    </source>
</reference>
<dbReference type="GO" id="GO:0005829">
    <property type="term" value="C:cytosol"/>
    <property type="evidence" value="ECO:0007669"/>
    <property type="project" value="TreeGrafter"/>
</dbReference>
<protein>
    <submittedName>
        <fullName evidence="2">Superfamily II DNA or RNA helicase</fullName>
    </submittedName>
</protein>
<dbReference type="PANTHER" id="PTHR47396">
    <property type="entry name" value="TYPE I RESTRICTION ENZYME ECOKI R PROTEIN"/>
    <property type="match status" value="1"/>
</dbReference>
<dbReference type="EMBL" id="JACCFS010000001">
    <property type="protein sequence ID" value="NYJ35110.1"/>
    <property type="molecule type" value="Genomic_DNA"/>
</dbReference>
<dbReference type="AlphaFoldDB" id="A0A7Z0EPU2"/>
<evidence type="ECO:0000259" key="1">
    <source>
        <dbReference type="PROSITE" id="PS51192"/>
    </source>
</evidence>
<dbReference type="InterPro" id="IPR027417">
    <property type="entry name" value="P-loop_NTPase"/>
</dbReference>
<keyword evidence="3" id="KW-1185">Reference proteome</keyword>
<dbReference type="SMART" id="SM00487">
    <property type="entry name" value="DEXDc"/>
    <property type="match status" value="1"/>
</dbReference>
<dbReference type="InterPro" id="IPR006935">
    <property type="entry name" value="Helicase/UvrB_N"/>
</dbReference>
<dbReference type="InterPro" id="IPR050742">
    <property type="entry name" value="Helicase_Restrict-Modif_Enz"/>
</dbReference>
<dbReference type="Gene3D" id="3.40.50.300">
    <property type="entry name" value="P-loop containing nucleotide triphosphate hydrolases"/>
    <property type="match status" value="1"/>
</dbReference>
<dbReference type="GO" id="GO:0016787">
    <property type="term" value="F:hydrolase activity"/>
    <property type="evidence" value="ECO:0007669"/>
    <property type="project" value="InterPro"/>
</dbReference>